<dbReference type="GO" id="GO:0000422">
    <property type="term" value="P:autophagy of mitochondrion"/>
    <property type="evidence" value="ECO:0000318"/>
    <property type="project" value="GO_Central"/>
</dbReference>
<dbReference type="GO" id="GO:0044804">
    <property type="term" value="P:nucleophagy"/>
    <property type="evidence" value="ECO:0000318"/>
    <property type="project" value="GO_Central"/>
</dbReference>
<dbReference type="HOGENOM" id="CLU_2202155_0_0_1"/>
<dbReference type="RefSeq" id="XP_001462457.1">
    <property type="nucleotide sequence ID" value="XM_001462420.2"/>
</dbReference>
<dbReference type="EMBL" id="CT868681">
    <property type="protein sequence ID" value="CAK95084.1"/>
    <property type="molecule type" value="Genomic_DNA"/>
</dbReference>
<evidence type="ECO:0000313" key="3">
    <source>
        <dbReference type="EMBL" id="CAK95084.1"/>
    </source>
</evidence>
<reference evidence="3 4" key="1">
    <citation type="journal article" date="2006" name="Nature">
        <title>Global trends of whole-genome duplications revealed by the ciliate Paramecium tetraurelia.</title>
        <authorList>
            <consortium name="Genoscope"/>
            <person name="Aury J.-M."/>
            <person name="Jaillon O."/>
            <person name="Duret L."/>
            <person name="Noel B."/>
            <person name="Jubin C."/>
            <person name="Porcel B.M."/>
            <person name="Segurens B."/>
            <person name="Daubin V."/>
            <person name="Anthouard V."/>
            <person name="Aiach N."/>
            <person name="Arnaiz O."/>
            <person name="Billaut A."/>
            <person name="Beisson J."/>
            <person name="Blanc I."/>
            <person name="Bouhouche K."/>
            <person name="Camara F."/>
            <person name="Duharcourt S."/>
            <person name="Guigo R."/>
            <person name="Gogendeau D."/>
            <person name="Katinka M."/>
            <person name="Keller A.-M."/>
            <person name="Kissmehl R."/>
            <person name="Klotz C."/>
            <person name="Koll F."/>
            <person name="Le Moue A."/>
            <person name="Lepere C."/>
            <person name="Malinsky S."/>
            <person name="Nowacki M."/>
            <person name="Nowak J.K."/>
            <person name="Plattner H."/>
            <person name="Poulain J."/>
            <person name="Ruiz F."/>
            <person name="Serrano V."/>
            <person name="Zagulski M."/>
            <person name="Dessen P."/>
            <person name="Betermier M."/>
            <person name="Weissenbach J."/>
            <person name="Scarpelli C."/>
            <person name="Schachter V."/>
            <person name="Sperling L."/>
            <person name="Meyer E."/>
            <person name="Cohen J."/>
            <person name="Wincker P."/>
        </authorList>
    </citation>
    <scope>NUCLEOTIDE SEQUENCE [LARGE SCALE GENOMIC DNA]</scope>
    <source>
        <strain evidence="3 4">Stock d4-2</strain>
    </source>
</reference>
<dbReference type="AlphaFoldDB" id="A0EIE3"/>
<dbReference type="InParanoid" id="A0EIE3"/>
<evidence type="ECO:0000313" key="4">
    <source>
        <dbReference type="Proteomes" id="UP000000600"/>
    </source>
</evidence>
<name>A0EIE3_PARTE</name>
<sequence length="108" mass="12939">MCQMIKIVQIQENIISFKRIKDLNSWGTFSEQQDGEEVTIIKKEDQPTQEITQSQYRYYNLYITYDLYYITPLLYLSGKVDDRQQSYQEVKEKQFNLIYLLGCLGRVC</sequence>
<organism evidence="3 4">
    <name type="scientific">Paramecium tetraurelia</name>
    <dbReference type="NCBI Taxonomy" id="5888"/>
    <lineage>
        <taxon>Eukaryota</taxon>
        <taxon>Sar</taxon>
        <taxon>Alveolata</taxon>
        <taxon>Ciliophora</taxon>
        <taxon>Intramacronucleata</taxon>
        <taxon>Oligohymenophorea</taxon>
        <taxon>Peniculida</taxon>
        <taxon>Parameciidae</taxon>
        <taxon>Paramecium</taxon>
    </lineage>
</organism>
<dbReference type="GO" id="GO:0005829">
    <property type="term" value="C:cytosol"/>
    <property type="evidence" value="ECO:0000318"/>
    <property type="project" value="GO_Central"/>
</dbReference>
<proteinExistence type="predicted"/>
<dbReference type="GeneID" id="5008640"/>
<dbReference type="GO" id="GO:0000045">
    <property type="term" value="P:autophagosome assembly"/>
    <property type="evidence" value="ECO:0000318"/>
    <property type="project" value="GO_Central"/>
</dbReference>
<dbReference type="Proteomes" id="UP000000600">
    <property type="component" value="Unassembled WGS sequence"/>
</dbReference>
<dbReference type="OrthoDB" id="1584384at2759"/>
<dbReference type="InterPro" id="IPR007135">
    <property type="entry name" value="Atg3/Atg10"/>
</dbReference>
<evidence type="ECO:0000256" key="2">
    <source>
        <dbReference type="ARBA" id="ARBA00023006"/>
    </source>
</evidence>
<dbReference type="GO" id="GO:0000407">
    <property type="term" value="C:phagophore assembly site"/>
    <property type="evidence" value="ECO:0000318"/>
    <property type="project" value="GO_Central"/>
</dbReference>
<dbReference type="GO" id="GO:0141046">
    <property type="term" value="F:Atg8-family conjugating enzyme activity"/>
    <property type="evidence" value="ECO:0000318"/>
    <property type="project" value="GO_Central"/>
</dbReference>
<dbReference type="Pfam" id="PF03987">
    <property type="entry name" value="Autophagy_act_C"/>
    <property type="match status" value="1"/>
</dbReference>
<accession>A0EIE3</accession>
<protein>
    <submittedName>
        <fullName evidence="3">Uncharacterized protein</fullName>
    </submittedName>
</protein>
<dbReference type="GO" id="GO:0061723">
    <property type="term" value="P:glycophagy"/>
    <property type="evidence" value="ECO:0000318"/>
    <property type="project" value="GO_Central"/>
</dbReference>
<keyword evidence="1" id="KW-0833">Ubl conjugation pathway</keyword>
<dbReference type="KEGG" id="ptm:GSPATT00027413001"/>
<keyword evidence="4" id="KW-1185">Reference proteome</keyword>
<gene>
    <name evidence="3" type="ORF">GSPATT00027413001</name>
</gene>
<evidence type="ECO:0000256" key="1">
    <source>
        <dbReference type="ARBA" id="ARBA00022786"/>
    </source>
</evidence>
<keyword evidence="2" id="KW-0072">Autophagy</keyword>